<evidence type="ECO:0000313" key="4">
    <source>
        <dbReference type="EMBL" id="EIW89532.1"/>
    </source>
</evidence>
<feature type="chain" id="PRO_5003723385" evidence="3">
    <location>
        <begin position="27"/>
        <end position="204"/>
    </location>
</feature>
<reference evidence="4 5" key="1">
    <citation type="journal article" date="2012" name="J. Bacteriol.">
        <title>Genome Sequence of Pectin-Degrading Alishewanella agri, Isolated from Landfill Soil.</title>
        <authorList>
            <person name="Kim J."/>
            <person name="Jung J."/>
            <person name="Sung J.S."/>
            <person name="Chun J."/>
            <person name="Park W."/>
        </authorList>
    </citation>
    <scope>NUCLEOTIDE SEQUENCE [LARGE SCALE GENOMIC DNA]</scope>
    <source>
        <strain evidence="4 5">BL06</strain>
    </source>
</reference>
<dbReference type="eggNOG" id="COG0845">
    <property type="taxonomic scope" value="Bacteria"/>
</dbReference>
<gene>
    <name evidence="4" type="ORF">AGRI_05502</name>
</gene>
<dbReference type="PATRIC" id="fig|1195246.3.peg.1088"/>
<evidence type="ECO:0000313" key="5">
    <source>
        <dbReference type="Proteomes" id="UP000035062"/>
    </source>
</evidence>
<proteinExistence type="predicted"/>
<keyword evidence="5" id="KW-1185">Reference proteome</keyword>
<keyword evidence="3" id="KW-0732">Signal</keyword>
<dbReference type="Proteomes" id="UP000035062">
    <property type="component" value="Unassembled WGS sequence"/>
</dbReference>
<feature type="region of interest" description="Disordered" evidence="1">
    <location>
        <begin position="146"/>
        <end position="172"/>
    </location>
</feature>
<evidence type="ECO:0000256" key="1">
    <source>
        <dbReference type="SAM" id="MobiDB-lite"/>
    </source>
</evidence>
<sequence>MFSFKLQQLTVGLLLSVLLAVLPALAAPGAHGPNGEHLAGPVVTNTQLAPRFETFSEQFELLAELYDDRLVLHLHHYASNQPVADASLELESAGLTAQARYDSEAGNYEITEPALLQLLQQPQQHELVLTVLTAEHADLLLASFQPSQPATPHASEHEHDHDHQHEHDHHEHSHYGSWLAALVLLALAAGSGYWLGLTRAARRL</sequence>
<comment type="caution">
    <text evidence="4">The sequence shown here is derived from an EMBL/GenBank/DDBJ whole genome shotgun (WGS) entry which is preliminary data.</text>
</comment>
<feature type="compositionally biased region" description="Basic and acidic residues" evidence="1">
    <location>
        <begin position="154"/>
        <end position="172"/>
    </location>
</feature>
<feature type="signal peptide" evidence="3">
    <location>
        <begin position="1"/>
        <end position="26"/>
    </location>
</feature>
<dbReference type="STRING" id="1195246.AGRI_05502"/>
<evidence type="ECO:0000256" key="3">
    <source>
        <dbReference type="SAM" id="SignalP"/>
    </source>
</evidence>
<feature type="transmembrane region" description="Helical" evidence="2">
    <location>
        <begin position="175"/>
        <end position="195"/>
    </location>
</feature>
<dbReference type="RefSeq" id="WP_008984018.1">
    <property type="nucleotide sequence ID" value="NZ_AKKU01000011.1"/>
</dbReference>
<evidence type="ECO:0000256" key="2">
    <source>
        <dbReference type="SAM" id="Phobius"/>
    </source>
</evidence>
<accession>I9P3J2</accession>
<organism evidence="4 5">
    <name type="scientific">Alishewanella agri BL06</name>
    <dbReference type="NCBI Taxonomy" id="1195246"/>
    <lineage>
        <taxon>Bacteria</taxon>
        <taxon>Pseudomonadati</taxon>
        <taxon>Pseudomonadota</taxon>
        <taxon>Gammaproteobacteria</taxon>
        <taxon>Alteromonadales</taxon>
        <taxon>Alteromonadaceae</taxon>
        <taxon>Alishewanella</taxon>
    </lineage>
</organism>
<dbReference type="AlphaFoldDB" id="I9P3J2"/>
<protein>
    <submittedName>
        <fullName evidence="4">Uncharacterized protein</fullName>
    </submittedName>
</protein>
<keyword evidence="2" id="KW-0472">Membrane</keyword>
<keyword evidence="2" id="KW-1133">Transmembrane helix</keyword>
<name>I9P3J2_9ALTE</name>
<keyword evidence="2" id="KW-0812">Transmembrane</keyword>
<dbReference type="EMBL" id="AKKU01000011">
    <property type="protein sequence ID" value="EIW89532.1"/>
    <property type="molecule type" value="Genomic_DNA"/>
</dbReference>